<keyword evidence="2" id="KW-1185">Reference proteome</keyword>
<sequence length="395" mass="44981">MQQCGSQEHEASAKLRGEIDAELAILYERVRILHAKRNTISPLYRLPSEIFIRIFIEYQYLVIDDQNLRTRKAYKVWIRILQLSQYLRRIGLESPELWSNITRTDRRWVSKFIERSRSNDLRVGMFVYEEASVDLFKQVMANSDRISTLSISTSLRCWEDVIPALKSPAPRLIALKLYLHGASIPVDLFPESFSKLKNLGVTSCNVDLKHPLFTQTNLTALSITSPTSAIRTTDILHLLERLPALRSLWLSHALQVAGDGRYMVSLPHLTSLDLRHPDLDTNKNFLTSIRLPENVDISLYSNKIERGTQNLIADVMDSVKLALQKTSLVFRDLTVNRIDCESGVSMTCTKQPRCQSGVRSSPFVDVDLRFTKAGHGPHAERRMAHQITPVAARST</sequence>
<protein>
    <submittedName>
        <fullName evidence="1">Uncharacterized protein</fullName>
    </submittedName>
</protein>
<name>A0ACD3ALA6_9AGAR</name>
<evidence type="ECO:0000313" key="2">
    <source>
        <dbReference type="Proteomes" id="UP000308600"/>
    </source>
</evidence>
<proteinExistence type="predicted"/>
<dbReference type="EMBL" id="ML208428">
    <property type="protein sequence ID" value="TFK65692.1"/>
    <property type="molecule type" value="Genomic_DNA"/>
</dbReference>
<dbReference type="Proteomes" id="UP000308600">
    <property type="component" value="Unassembled WGS sequence"/>
</dbReference>
<gene>
    <name evidence="1" type="ORF">BDN72DRAFT_187955</name>
</gene>
<reference evidence="1 2" key="1">
    <citation type="journal article" date="2019" name="Nat. Ecol. Evol.">
        <title>Megaphylogeny resolves global patterns of mushroom evolution.</title>
        <authorList>
            <person name="Varga T."/>
            <person name="Krizsan K."/>
            <person name="Foldi C."/>
            <person name="Dima B."/>
            <person name="Sanchez-Garcia M."/>
            <person name="Sanchez-Ramirez S."/>
            <person name="Szollosi G.J."/>
            <person name="Szarkandi J.G."/>
            <person name="Papp V."/>
            <person name="Albert L."/>
            <person name="Andreopoulos W."/>
            <person name="Angelini C."/>
            <person name="Antonin V."/>
            <person name="Barry K.W."/>
            <person name="Bougher N.L."/>
            <person name="Buchanan P."/>
            <person name="Buyck B."/>
            <person name="Bense V."/>
            <person name="Catcheside P."/>
            <person name="Chovatia M."/>
            <person name="Cooper J."/>
            <person name="Damon W."/>
            <person name="Desjardin D."/>
            <person name="Finy P."/>
            <person name="Geml J."/>
            <person name="Haridas S."/>
            <person name="Hughes K."/>
            <person name="Justo A."/>
            <person name="Karasinski D."/>
            <person name="Kautmanova I."/>
            <person name="Kiss B."/>
            <person name="Kocsube S."/>
            <person name="Kotiranta H."/>
            <person name="LaButti K.M."/>
            <person name="Lechner B.E."/>
            <person name="Liimatainen K."/>
            <person name="Lipzen A."/>
            <person name="Lukacs Z."/>
            <person name="Mihaltcheva S."/>
            <person name="Morgado L.N."/>
            <person name="Niskanen T."/>
            <person name="Noordeloos M.E."/>
            <person name="Ohm R.A."/>
            <person name="Ortiz-Santana B."/>
            <person name="Ovrebo C."/>
            <person name="Racz N."/>
            <person name="Riley R."/>
            <person name="Savchenko A."/>
            <person name="Shiryaev A."/>
            <person name="Soop K."/>
            <person name="Spirin V."/>
            <person name="Szebenyi C."/>
            <person name="Tomsovsky M."/>
            <person name="Tulloss R.E."/>
            <person name="Uehling J."/>
            <person name="Grigoriev I.V."/>
            <person name="Vagvolgyi C."/>
            <person name="Papp T."/>
            <person name="Martin F.M."/>
            <person name="Miettinen O."/>
            <person name="Hibbett D.S."/>
            <person name="Nagy L.G."/>
        </authorList>
    </citation>
    <scope>NUCLEOTIDE SEQUENCE [LARGE SCALE GENOMIC DNA]</scope>
    <source>
        <strain evidence="1 2">NL-1719</strain>
    </source>
</reference>
<organism evidence="1 2">
    <name type="scientific">Pluteus cervinus</name>
    <dbReference type="NCBI Taxonomy" id="181527"/>
    <lineage>
        <taxon>Eukaryota</taxon>
        <taxon>Fungi</taxon>
        <taxon>Dikarya</taxon>
        <taxon>Basidiomycota</taxon>
        <taxon>Agaricomycotina</taxon>
        <taxon>Agaricomycetes</taxon>
        <taxon>Agaricomycetidae</taxon>
        <taxon>Agaricales</taxon>
        <taxon>Pluteineae</taxon>
        <taxon>Pluteaceae</taxon>
        <taxon>Pluteus</taxon>
    </lineage>
</organism>
<accession>A0ACD3ALA6</accession>
<evidence type="ECO:0000313" key="1">
    <source>
        <dbReference type="EMBL" id="TFK65692.1"/>
    </source>
</evidence>